<dbReference type="SUPFAM" id="SSF52540">
    <property type="entry name" value="P-loop containing nucleoside triphosphate hydrolases"/>
    <property type="match status" value="1"/>
</dbReference>
<keyword evidence="3" id="KW-0547">Nucleotide-binding</keyword>
<dbReference type="GO" id="GO:0042626">
    <property type="term" value="F:ATPase-coupled transmembrane transporter activity"/>
    <property type="evidence" value="ECO:0007669"/>
    <property type="project" value="TreeGrafter"/>
</dbReference>
<dbReference type="InterPro" id="IPR050173">
    <property type="entry name" value="ABC_transporter_C-like"/>
</dbReference>
<proteinExistence type="predicted"/>
<dbReference type="InterPro" id="IPR027417">
    <property type="entry name" value="P-loop_NTPase"/>
</dbReference>
<evidence type="ECO:0000313" key="6">
    <source>
        <dbReference type="Proteomes" id="UP001146120"/>
    </source>
</evidence>
<keyword evidence="4" id="KW-0067">ATP-binding</keyword>
<dbReference type="GO" id="GO:0012505">
    <property type="term" value="C:endomembrane system"/>
    <property type="evidence" value="ECO:0007669"/>
    <property type="project" value="UniProtKB-SubCell"/>
</dbReference>
<comment type="subcellular location">
    <subcellularLocation>
        <location evidence="1">Endomembrane system</location>
        <topology evidence="1">Multi-pass membrane protein</topology>
    </subcellularLocation>
</comment>
<evidence type="ECO:0000256" key="1">
    <source>
        <dbReference type="ARBA" id="ARBA00004127"/>
    </source>
</evidence>
<gene>
    <name evidence="5" type="ORF">N0F65_004686</name>
</gene>
<keyword evidence="6" id="KW-1185">Reference proteome</keyword>
<dbReference type="AlphaFoldDB" id="A0AAV2Z3D4"/>
<evidence type="ECO:0000256" key="3">
    <source>
        <dbReference type="ARBA" id="ARBA00022741"/>
    </source>
</evidence>
<evidence type="ECO:0000313" key="5">
    <source>
        <dbReference type="EMBL" id="DBA00781.1"/>
    </source>
</evidence>
<dbReference type="Gene3D" id="3.40.50.300">
    <property type="entry name" value="P-loop containing nucleotide triphosphate hydrolases"/>
    <property type="match status" value="1"/>
</dbReference>
<comment type="caution">
    <text evidence="5">The sequence shown here is derived from an EMBL/GenBank/DDBJ whole genome shotgun (WGS) entry which is preliminary data.</text>
</comment>
<dbReference type="PANTHER" id="PTHR24223:SF443">
    <property type="entry name" value="MULTIDRUG-RESISTANCE LIKE PROTEIN 1, ISOFORM I"/>
    <property type="match status" value="1"/>
</dbReference>
<dbReference type="Proteomes" id="UP001146120">
    <property type="component" value="Unassembled WGS sequence"/>
</dbReference>
<reference evidence="5" key="1">
    <citation type="submission" date="2022-11" db="EMBL/GenBank/DDBJ databases">
        <authorList>
            <person name="Morgan W.R."/>
            <person name="Tartar A."/>
        </authorList>
    </citation>
    <scope>NUCLEOTIDE SEQUENCE</scope>
    <source>
        <strain evidence="5">ARSEF 373</strain>
    </source>
</reference>
<evidence type="ECO:0000256" key="4">
    <source>
        <dbReference type="ARBA" id="ARBA00022840"/>
    </source>
</evidence>
<keyword evidence="2" id="KW-0677">Repeat</keyword>
<organism evidence="5 6">
    <name type="scientific">Lagenidium giganteum</name>
    <dbReference type="NCBI Taxonomy" id="4803"/>
    <lineage>
        <taxon>Eukaryota</taxon>
        <taxon>Sar</taxon>
        <taxon>Stramenopiles</taxon>
        <taxon>Oomycota</taxon>
        <taxon>Peronosporomycetes</taxon>
        <taxon>Pythiales</taxon>
        <taxon>Pythiaceae</taxon>
    </lineage>
</organism>
<dbReference type="PANTHER" id="PTHR24223">
    <property type="entry name" value="ATP-BINDING CASSETTE SUB-FAMILY C"/>
    <property type="match status" value="1"/>
</dbReference>
<dbReference type="GO" id="GO:0005524">
    <property type="term" value="F:ATP binding"/>
    <property type="evidence" value="ECO:0007669"/>
    <property type="project" value="UniProtKB-KW"/>
</dbReference>
<dbReference type="EMBL" id="DAKRPA010000058">
    <property type="protein sequence ID" value="DBA00781.1"/>
    <property type="molecule type" value="Genomic_DNA"/>
</dbReference>
<evidence type="ECO:0000256" key="2">
    <source>
        <dbReference type="ARBA" id="ARBA00022737"/>
    </source>
</evidence>
<feature type="non-terminal residue" evidence="5">
    <location>
        <position position="1"/>
    </location>
</feature>
<reference evidence="5" key="2">
    <citation type="journal article" date="2023" name="Microbiol Resour">
        <title>Decontamination and Annotation of the Draft Genome Sequence of the Oomycete Lagenidium giganteum ARSEF 373.</title>
        <authorList>
            <person name="Morgan W.R."/>
            <person name="Tartar A."/>
        </authorList>
    </citation>
    <scope>NUCLEOTIDE SEQUENCE</scope>
    <source>
        <strain evidence="5">ARSEF 373</strain>
    </source>
</reference>
<name>A0AAV2Z3D4_9STRA</name>
<sequence>EATLRNSRIIVLDEATANVDLELDRLIQVAVKQNFGDRTAMTIAHRLDTIADSDRTLVLDHGRVHRFDSPANLLQKPDGIFAALMRSAQH</sequence>
<protein>
    <submittedName>
        <fullName evidence="5">Uncharacterized protein</fullName>
    </submittedName>
</protein>
<accession>A0AAV2Z3D4</accession>
<dbReference type="GO" id="GO:0016020">
    <property type="term" value="C:membrane"/>
    <property type="evidence" value="ECO:0007669"/>
    <property type="project" value="TreeGrafter"/>
</dbReference>